<dbReference type="GO" id="GO:0015941">
    <property type="term" value="P:pantothenate catabolic process"/>
    <property type="evidence" value="ECO:0007669"/>
    <property type="project" value="InterPro"/>
</dbReference>
<dbReference type="InterPro" id="IPR007085">
    <property type="entry name" value="DNA/pantothenate-metab_flavo_C"/>
</dbReference>
<proteinExistence type="predicted"/>
<dbReference type="PANTHER" id="PTHR14359:SF6">
    <property type="entry name" value="PHOSPHOPANTOTHENOYLCYSTEINE DECARBOXYLASE"/>
    <property type="match status" value="1"/>
</dbReference>
<feature type="domain" description="DNA/pantothenate metabolism flavoprotein C-terminal" evidence="4">
    <location>
        <begin position="188"/>
        <end position="382"/>
    </location>
</feature>
<protein>
    <submittedName>
        <fullName evidence="5">Putative Flavoprotein</fullName>
    </submittedName>
</protein>
<keyword evidence="2" id="KW-0456">Lyase</keyword>
<feature type="domain" description="Flavoprotein" evidence="3">
    <location>
        <begin position="17"/>
        <end position="175"/>
    </location>
</feature>
<dbReference type="GO" id="GO:0010181">
    <property type="term" value="F:FMN binding"/>
    <property type="evidence" value="ECO:0007669"/>
    <property type="project" value="InterPro"/>
</dbReference>
<reference evidence="5" key="2">
    <citation type="submission" date="2016-12" db="EMBL/GenBank/DDBJ databases">
        <authorList>
            <person name="Song W.-J."/>
            <person name="Kurnit D.M."/>
        </authorList>
    </citation>
    <scope>NUCLEOTIDE SEQUENCE</scope>
</reference>
<dbReference type="Pfam" id="PF04127">
    <property type="entry name" value="DFP"/>
    <property type="match status" value="1"/>
</dbReference>
<evidence type="ECO:0000259" key="4">
    <source>
        <dbReference type="Pfam" id="PF04127"/>
    </source>
</evidence>
<dbReference type="EMBL" id="KP211877">
    <property type="protein sequence ID" value="ANV80200.1"/>
    <property type="molecule type" value="Genomic_DNA"/>
</dbReference>
<dbReference type="Pfam" id="PF02441">
    <property type="entry name" value="Flavoprotein"/>
    <property type="match status" value="1"/>
</dbReference>
<dbReference type="PANTHER" id="PTHR14359">
    <property type="entry name" value="HOMO-OLIGOMERIC FLAVIN CONTAINING CYS DECARBOXYLASE FAMILY"/>
    <property type="match status" value="1"/>
</dbReference>
<evidence type="ECO:0000256" key="1">
    <source>
        <dbReference type="ARBA" id="ARBA00022793"/>
    </source>
</evidence>
<dbReference type="AlphaFoldDB" id="A0A1B1TD35"/>
<evidence type="ECO:0000313" key="5">
    <source>
        <dbReference type="EMBL" id="ANV80200.1"/>
    </source>
</evidence>
<dbReference type="SUPFAM" id="SSF102645">
    <property type="entry name" value="CoaB-like"/>
    <property type="match status" value="1"/>
</dbReference>
<dbReference type="Gene3D" id="3.40.50.10300">
    <property type="entry name" value="CoaB-like"/>
    <property type="match status" value="1"/>
</dbReference>
<sequence>MVKDTGVSIKGDSLKDKNILFAITGGIAATESVKVSRELRRYGANLTIIMSKEAEKIITPLAISWASNSEVITGWNHEMSQLEDFDLILVAPATRNTIAKHIHGIMDSPIMMALSAARSKLTPTLFIPSMHQDLFDDPVTTELVEKLNYENCFVLTDTLKEGKIKQLNHVDIVAKICNLVNSSLPNRKKIAITLGANRAPIDSVRAIQNASSGKTGWIISEYLYRNGHDIICIVGKTTERSNFILPDIRLAGSPEEMLNQSIILASEEKKPDAWIHAAAILDYFTEPEEGKRSSEQGDWEITLTQGPKHIAELMPLVGDCIRIGFKLESNVKEDFLIEKSLNQISRYDLDAVIANIKEQIHDSNYPRARIVDKNGSVTKLQDYKELCKAIESVILSSR</sequence>
<dbReference type="GO" id="GO:0004632">
    <property type="term" value="F:phosphopantothenate--cysteine ligase activity"/>
    <property type="evidence" value="ECO:0007669"/>
    <property type="project" value="InterPro"/>
</dbReference>
<reference evidence="5" key="1">
    <citation type="journal article" date="2015" name="ISME J.">
        <title>A new class of marine Euryarchaeota group II from the Mediterranean deep chlorophyll maximum.</title>
        <authorList>
            <person name="Martin-Cuadrado A.B."/>
            <person name="Garcia-Heredia I."/>
            <person name="Molto A.G."/>
            <person name="Lopez-Ubeda R."/>
            <person name="Kimes N."/>
            <person name="Lopez-Garcia P."/>
            <person name="Moreira D."/>
            <person name="Rodriguez-Valera F."/>
        </authorList>
    </citation>
    <scope>NUCLEOTIDE SEQUENCE</scope>
</reference>
<dbReference type="GO" id="GO:0071513">
    <property type="term" value="C:phosphopantothenoylcysteine decarboxylase complex"/>
    <property type="evidence" value="ECO:0007669"/>
    <property type="project" value="TreeGrafter"/>
</dbReference>
<dbReference type="NCBIfam" id="TIGR00521">
    <property type="entry name" value="coaBC_dfp"/>
    <property type="match status" value="1"/>
</dbReference>
<dbReference type="InterPro" id="IPR035929">
    <property type="entry name" value="CoaB-like_sf"/>
</dbReference>
<accession>A0A1B1TD35</accession>
<dbReference type="GO" id="GO:0015937">
    <property type="term" value="P:coenzyme A biosynthetic process"/>
    <property type="evidence" value="ECO:0007669"/>
    <property type="project" value="InterPro"/>
</dbReference>
<evidence type="ECO:0000256" key="2">
    <source>
        <dbReference type="ARBA" id="ARBA00023239"/>
    </source>
</evidence>
<dbReference type="InterPro" id="IPR005252">
    <property type="entry name" value="CoaBC"/>
</dbReference>
<name>A0A1B1TD35_9ARCH</name>
<dbReference type="InterPro" id="IPR036551">
    <property type="entry name" value="Flavin_trans-like"/>
</dbReference>
<dbReference type="InterPro" id="IPR003382">
    <property type="entry name" value="Flavoprotein"/>
</dbReference>
<keyword evidence="1" id="KW-0210">Decarboxylase</keyword>
<evidence type="ECO:0000259" key="3">
    <source>
        <dbReference type="Pfam" id="PF02441"/>
    </source>
</evidence>
<dbReference type="SUPFAM" id="SSF52507">
    <property type="entry name" value="Homo-oligomeric flavin-containing Cys decarboxylases, HFCD"/>
    <property type="match status" value="1"/>
</dbReference>
<dbReference type="GO" id="GO:0004633">
    <property type="term" value="F:phosphopantothenoylcysteine decarboxylase activity"/>
    <property type="evidence" value="ECO:0007669"/>
    <property type="project" value="InterPro"/>
</dbReference>
<organism evidence="5">
    <name type="scientific">uncultured Poseidoniia archaeon</name>
    <dbReference type="NCBI Taxonomy" id="1697135"/>
    <lineage>
        <taxon>Archaea</taxon>
        <taxon>Methanobacteriati</taxon>
        <taxon>Thermoplasmatota</taxon>
        <taxon>Candidatus Poseidoniia</taxon>
        <taxon>environmental samples</taxon>
    </lineage>
</organism>
<dbReference type="Gene3D" id="3.40.50.1950">
    <property type="entry name" value="Flavin prenyltransferase-like"/>
    <property type="match status" value="1"/>
</dbReference>